<dbReference type="InterPro" id="IPR040203">
    <property type="entry name" value="Sld2"/>
</dbReference>
<organism evidence="10 11">
    <name type="scientific">Thermothielavioides terrestris</name>
    <dbReference type="NCBI Taxonomy" id="2587410"/>
    <lineage>
        <taxon>Eukaryota</taxon>
        <taxon>Fungi</taxon>
        <taxon>Dikarya</taxon>
        <taxon>Ascomycota</taxon>
        <taxon>Pezizomycotina</taxon>
        <taxon>Sordariomycetes</taxon>
        <taxon>Sordariomycetidae</taxon>
        <taxon>Sordariales</taxon>
        <taxon>Chaetomiaceae</taxon>
        <taxon>Thermothielavioides</taxon>
    </lineage>
</organism>
<dbReference type="Gene3D" id="1.10.10.1460">
    <property type="match status" value="1"/>
</dbReference>
<feature type="compositionally biased region" description="Acidic residues" evidence="9">
    <location>
        <begin position="475"/>
        <end position="487"/>
    </location>
</feature>
<keyword evidence="4 8" id="KW-0235">DNA replication</keyword>
<dbReference type="GO" id="GO:0003697">
    <property type="term" value="F:single-stranded DNA binding"/>
    <property type="evidence" value="ECO:0007669"/>
    <property type="project" value="TreeGrafter"/>
</dbReference>
<feature type="region of interest" description="Disordered" evidence="9">
    <location>
        <begin position="239"/>
        <end position="285"/>
    </location>
</feature>
<sequence>MDDQARAAYERQSLQLRAELKRWESDWAAAHGGAKPARGDIKQNPDIAQKYKQYNRLRDILAGKIEMPPPGSTEISRGSTHGNSRRLEQSRKRAHPEAQAEAHAHPRTPSKRPRPAHTGTTSAITAAPALTPSLDRTASTPVAAVPTSISPTPQKDGRVLGLFDLLAGTPSRSATIPDGLAAAVAATTPSASAATPSKRRSTADPLPPTLAAAVTPTTARFASTPRTKRTAQLLFPKSGAAAQATATPLQERRDKGNANAAFKTPTTTRVSSETKLGFTPTSSTPSFLRRRTVGYTATVAGLSRVDEHGADKNAAGEDEAGDGEDSWKSVGPLRLPRKLVGLGRSLSSVVAGLRKMEEEAFNDEEEVLREMERETGIGRTERVIGRKEAVQEAVEVADSQRHLGGAPRESDILEKQPVALLSGFDDEALADGVDGDNNPTQEPPLRKFKKRGPKRTTRLVNMRPTRTKRPAQATGEEEEDEDEDEFVPETQFNASKPAPLPTTATDETADDDLRLSDPDSASLSDPDFSGSESEHEERQRRQYRSKGDQATTLVTRPKQQTGPSDKSNNNSNKKQPSEAAGSGPGIVKRAARKVKATAHANFRRLKLRNSGAKGGQGQGGRWRRRR</sequence>
<feature type="compositionally biased region" description="Basic and acidic residues" evidence="9">
    <location>
        <begin position="85"/>
        <end position="104"/>
    </location>
</feature>
<comment type="function">
    <text evidence="7 8">Has a role in the initiation of DNA replication. Required at S-phase checkpoint.</text>
</comment>
<dbReference type="CDD" id="cd22289">
    <property type="entry name" value="RecQL4_SLD2_NTD"/>
    <property type="match status" value="1"/>
</dbReference>
<dbReference type="GO" id="GO:0031261">
    <property type="term" value="C:DNA replication preinitiation complex"/>
    <property type="evidence" value="ECO:0007669"/>
    <property type="project" value="TreeGrafter"/>
</dbReference>
<dbReference type="InterPro" id="IPR021110">
    <property type="entry name" value="DNA_rep_checkpnt_protein"/>
</dbReference>
<feature type="compositionally biased region" description="Polar residues" evidence="9">
    <location>
        <begin position="73"/>
        <end position="82"/>
    </location>
</feature>
<evidence type="ECO:0000313" key="11">
    <source>
        <dbReference type="Proteomes" id="UP000289323"/>
    </source>
</evidence>
<feature type="compositionally biased region" description="Basic residues" evidence="9">
    <location>
        <begin position="589"/>
        <end position="607"/>
    </location>
</feature>
<evidence type="ECO:0000313" key="10">
    <source>
        <dbReference type="EMBL" id="SPQ24783.1"/>
    </source>
</evidence>
<feature type="compositionally biased region" description="Basic and acidic residues" evidence="9">
    <location>
        <begin position="306"/>
        <end position="315"/>
    </location>
</feature>
<gene>
    <name evidence="10" type="ORF">TT172_LOCUS7202</name>
</gene>
<dbReference type="GO" id="GO:0006270">
    <property type="term" value="P:DNA replication initiation"/>
    <property type="evidence" value="ECO:0007669"/>
    <property type="project" value="UniProtKB-UniRule"/>
</dbReference>
<reference evidence="10 11" key="1">
    <citation type="submission" date="2018-04" db="EMBL/GenBank/DDBJ databases">
        <authorList>
            <person name="Huttner S."/>
            <person name="Dainat J."/>
        </authorList>
    </citation>
    <scope>NUCLEOTIDE SEQUENCE [LARGE SCALE GENOMIC DNA]</scope>
</reference>
<evidence type="ECO:0000256" key="5">
    <source>
        <dbReference type="ARBA" id="ARBA00023242"/>
    </source>
</evidence>
<keyword evidence="6 8" id="KW-0131">Cell cycle</keyword>
<feature type="compositionally biased region" description="Polar residues" evidence="9">
    <location>
        <begin position="548"/>
        <end position="563"/>
    </location>
</feature>
<dbReference type="GO" id="GO:0003688">
    <property type="term" value="F:DNA replication origin binding"/>
    <property type="evidence" value="ECO:0007669"/>
    <property type="project" value="TreeGrafter"/>
</dbReference>
<evidence type="ECO:0000256" key="3">
    <source>
        <dbReference type="ARBA" id="ARBA00018363"/>
    </source>
</evidence>
<dbReference type="GO" id="GO:1902977">
    <property type="term" value="P:mitotic DNA replication preinitiation complex assembly"/>
    <property type="evidence" value="ECO:0007669"/>
    <property type="project" value="TreeGrafter"/>
</dbReference>
<feature type="compositionally biased region" description="Basic residues" evidence="9">
    <location>
        <begin position="105"/>
        <end position="115"/>
    </location>
</feature>
<feature type="compositionally biased region" description="Low complexity" evidence="9">
    <location>
        <begin position="518"/>
        <end position="531"/>
    </location>
</feature>
<name>A0A446BQJ7_9PEZI</name>
<proteinExistence type="inferred from homology"/>
<evidence type="ECO:0000256" key="6">
    <source>
        <dbReference type="ARBA" id="ARBA00023306"/>
    </source>
</evidence>
<evidence type="ECO:0000256" key="9">
    <source>
        <dbReference type="SAM" id="MobiDB-lite"/>
    </source>
</evidence>
<evidence type="ECO:0000256" key="2">
    <source>
        <dbReference type="ARBA" id="ARBA00007276"/>
    </source>
</evidence>
<evidence type="ECO:0000256" key="4">
    <source>
        <dbReference type="ARBA" id="ARBA00022705"/>
    </source>
</evidence>
<comment type="subcellular location">
    <subcellularLocation>
        <location evidence="1 8">Nucleus</location>
    </subcellularLocation>
</comment>
<evidence type="ECO:0000256" key="7">
    <source>
        <dbReference type="ARBA" id="ARBA00025253"/>
    </source>
</evidence>
<accession>A0A446BQJ7</accession>
<evidence type="ECO:0000256" key="8">
    <source>
        <dbReference type="RuleBase" id="RU367067"/>
    </source>
</evidence>
<dbReference type="EMBL" id="OUUZ01000013">
    <property type="protein sequence ID" value="SPQ24783.1"/>
    <property type="molecule type" value="Genomic_DNA"/>
</dbReference>
<feature type="region of interest" description="Disordered" evidence="9">
    <location>
        <begin position="61"/>
        <end position="157"/>
    </location>
</feature>
<feature type="region of interest" description="Disordered" evidence="9">
    <location>
        <begin position="306"/>
        <end position="330"/>
    </location>
</feature>
<comment type="similarity">
    <text evidence="2 8">Belongs to the SLD2 family.</text>
</comment>
<dbReference type="PANTHER" id="PTHR28124">
    <property type="entry name" value="DNA REPLICATION REGULATOR SLD2"/>
    <property type="match status" value="1"/>
</dbReference>
<feature type="compositionally biased region" description="Basic residues" evidence="9">
    <location>
        <begin position="446"/>
        <end position="457"/>
    </location>
</feature>
<dbReference type="FunFam" id="1.10.10.1460:FF:000001">
    <property type="entry name" value="DNA replication regulator Sld2"/>
    <property type="match status" value="1"/>
</dbReference>
<dbReference type="AlphaFoldDB" id="A0A446BQJ7"/>
<feature type="region of interest" description="Disordered" evidence="9">
    <location>
        <begin position="424"/>
        <end position="626"/>
    </location>
</feature>
<feature type="compositionally biased region" description="Low complexity" evidence="9">
    <location>
        <begin position="564"/>
        <end position="574"/>
    </location>
</feature>
<evidence type="ECO:0000256" key="1">
    <source>
        <dbReference type="ARBA" id="ARBA00004123"/>
    </source>
</evidence>
<dbReference type="Proteomes" id="UP000289323">
    <property type="component" value="Unassembled WGS sequence"/>
</dbReference>
<keyword evidence="5 8" id="KW-0539">Nucleus</keyword>
<dbReference type="Pfam" id="PF11719">
    <property type="entry name" value="Drc1-Sld2"/>
    <property type="match status" value="1"/>
</dbReference>
<feature type="region of interest" description="Disordered" evidence="9">
    <location>
        <begin position="188"/>
        <end position="210"/>
    </location>
</feature>
<feature type="compositionally biased region" description="Polar residues" evidence="9">
    <location>
        <begin position="264"/>
        <end position="285"/>
    </location>
</feature>
<dbReference type="GO" id="GO:0000727">
    <property type="term" value="P:double-strand break repair via break-induced replication"/>
    <property type="evidence" value="ECO:0007669"/>
    <property type="project" value="TreeGrafter"/>
</dbReference>
<dbReference type="PANTHER" id="PTHR28124:SF1">
    <property type="entry name" value="DNA REPLICATION REGULATOR SLD2"/>
    <property type="match status" value="1"/>
</dbReference>
<protein>
    <recommendedName>
        <fullName evidence="3 8">DNA replication regulator SLD2</fullName>
    </recommendedName>
</protein>